<organism evidence="1 2">
    <name type="scientific">Xanthomonas phage KPhi1</name>
    <dbReference type="NCBI Taxonomy" id="1927017"/>
    <lineage>
        <taxon>Viruses</taxon>
        <taxon>Duplodnaviria</taxon>
        <taxon>Heunggongvirae</taxon>
        <taxon>Uroviricota</taxon>
        <taxon>Caudoviricetes</taxon>
        <taxon>Kantovirinae</taxon>
        <taxon>Beograduvirus</taxon>
        <taxon>Beograduvirus KPhi1</taxon>
    </lineage>
</organism>
<accession>A0A3G1GLH4</accession>
<evidence type="ECO:0000313" key="1">
    <source>
        <dbReference type="EMBL" id="APQ41935.1"/>
    </source>
</evidence>
<reference evidence="1 2" key="1">
    <citation type="submission" date="2016-11" db="EMBL/GenBank/DDBJ databases">
        <authorList>
            <person name="Gasic K."/>
        </authorList>
    </citation>
    <scope>NUCLEOTIDE SEQUENCE [LARGE SCALE GENOMIC DNA]</scope>
</reference>
<sequence length="239" mass="23380">MADIPEQPAAWPEIPLISTADLVLGGNNGPANRQAVKILQRMQLVKVGMDAATASLSTLQPLVAQARSGADAALTLARTADTTAAAAQTAAGTAQTAAAAAAAAASTADTKAVNAQTMANQADTKATAAQTAAGTANTNASAAMTTAAAKATRIDLGTVSLTYTAGLALGAGARSVAVNCSGAQVGDAVFVAATAAIPDGYAVAAAQCLVADVIRVSVVHPALALGASFTIPLRVFVLR</sequence>
<keyword evidence="2" id="KW-1185">Reference proteome</keyword>
<gene>
    <name evidence="1" type="ORF">K1pha_56</name>
</gene>
<name>A0A3G1GLH4_9CAUD</name>
<dbReference type="Proteomes" id="UP000272247">
    <property type="component" value="Segment"/>
</dbReference>
<evidence type="ECO:0000313" key="2">
    <source>
        <dbReference type="Proteomes" id="UP000272247"/>
    </source>
</evidence>
<protein>
    <submittedName>
        <fullName evidence="1">Tail fiber protein</fullName>
    </submittedName>
</protein>
<dbReference type="EMBL" id="KY210139">
    <property type="protein sequence ID" value="APQ41935.1"/>
    <property type="molecule type" value="Genomic_DNA"/>
</dbReference>
<proteinExistence type="predicted"/>